<dbReference type="InterPro" id="IPR015797">
    <property type="entry name" value="NUDIX_hydrolase-like_dom_sf"/>
</dbReference>
<dbReference type="SUPFAM" id="SSF55811">
    <property type="entry name" value="Nudix"/>
    <property type="match status" value="1"/>
</dbReference>
<keyword evidence="2" id="KW-0378">Hydrolase</keyword>
<comment type="caution">
    <text evidence="4">The sequence shown here is derived from an EMBL/GenBank/DDBJ whole genome shotgun (WGS) entry which is preliminary data.</text>
</comment>
<dbReference type="PROSITE" id="PS51462">
    <property type="entry name" value="NUDIX"/>
    <property type="match status" value="1"/>
</dbReference>
<gene>
    <name evidence="4" type="ORF">CTER_4455</name>
</gene>
<dbReference type="Proteomes" id="UP000014155">
    <property type="component" value="Unassembled WGS sequence"/>
</dbReference>
<dbReference type="GO" id="GO:0016787">
    <property type="term" value="F:hydrolase activity"/>
    <property type="evidence" value="ECO:0007669"/>
    <property type="project" value="UniProtKB-KW"/>
</dbReference>
<accession>S0FIF3</accession>
<dbReference type="Gene3D" id="3.90.79.10">
    <property type="entry name" value="Nucleoside Triphosphate Pyrophosphohydrolase"/>
    <property type="match status" value="1"/>
</dbReference>
<dbReference type="EMBL" id="AORV01000062">
    <property type="protein sequence ID" value="EMS69876.1"/>
    <property type="molecule type" value="Genomic_DNA"/>
</dbReference>
<protein>
    <submittedName>
        <fullName evidence="4">ADP-ribose pyrophosphatase</fullName>
    </submittedName>
</protein>
<proteinExistence type="predicted"/>
<dbReference type="PANTHER" id="PTHR43046">
    <property type="entry name" value="GDP-MANNOSE MANNOSYL HYDROLASE"/>
    <property type="match status" value="1"/>
</dbReference>
<evidence type="ECO:0000313" key="4">
    <source>
        <dbReference type="EMBL" id="EMS69876.1"/>
    </source>
</evidence>
<dbReference type="RefSeq" id="WP_004629500.1">
    <property type="nucleotide sequence ID" value="NZ_AORV01000062.1"/>
</dbReference>
<sequence>MDANNAAVNEANKEENTNWCQSVGGVVLKGNEVLLVRHTYGAGKGRLIIPGGYVNIRETPQAALCREVMEETTIAAEPVKLLGVRFNLKDWYAVFLMDYVSGTPNSDNRENSEALFMDINEAVKAPDVPDLTRVILQGVIDNADNALSNIPFVSREKNGEYSFYGI</sequence>
<keyword evidence="5" id="KW-1185">Reference proteome</keyword>
<dbReference type="PATRIC" id="fig|1195236.3.peg.4641"/>
<name>S0FIF3_RUMCE</name>
<dbReference type="PROSITE" id="PS00893">
    <property type="entry name" value="NUDIX_BOX"/>
    <property type="match status" value="1"/>
</dbReference>
<dbReference type="InterPro" id="IPR020084">
    <property type="entry name" value="NUDIX_hydrolase_CS"/>
</dbReference>
<evidence type="ECO:0000256" key="1">
    <source>
        <dbReference type="ARBA" id="ARBA00001946"/>
    </source>
</evidence>
<reference evidence="4 5" key="1">
    <citation type="journal article" date="2013" name="Genome Announc.">
        <title>Draft Genome Sequence of the Cellulolytic, Mesophilic, Anaerobic Bacterium Clostridium termitidis Strain CT1112 (DSM 5398).</title>
        <authorList>
            <person name="Lal S."/>
            <person name="Ramachandran U."/>
            <person name="Zhang X."/>
            <person name="Munir R."/>
            <person name="Sparling R."/>
            <person name="Levin D.B."/>
        </authorList>
    </citation>
    <scope>NUCLEOTIDE SEQUENCE [LARGE SCALE GENOMIC DNA]</scope>
    <source>
        <strain evidence="4 5">CT1112</strain>
    </source>
</reference>
<dbReference type="InterPro" id="IPR000086">
    <property type="entry name" value="NUDIX_hydrolase_dom"/>
</dbReference>
<evidence type="ECO:0000256" key="2">
    <source>
        <dbReference type="ARBA" id="ARBA00022801"/>
    </source>
</evidence>
<feature type="domain" description="Nudix hydrolase" evidence="3">
    <location>
        <begin position="18"/>
        <end position="141"/>
    </location>
</feature>
<evidence type="ECO:0000313" key="5">
    <source>
        <dbReference type="Proteomes" id="UP000014155"/>
    </source>
</evidence>
<organism evidence="4 5">
    <name type="scientific">Ruminiclostridium cellobioparum subsp. termitidis CT1112</name>
    <dbReference type="NCBI Taxonomy" id="1195236"/>
    <lineage>
        <taxon>Bacteria</taxon>
        <taxon>Bacillati</taxon>
        <taxon>Bacillota</taxon>
        <taxon>Clostridia</taxon>
        <taxon>Eubacteriales</taxon>
        <taxon>Oscillospiraceae</taxon>
        <taxon>Ruminiclostridium</taxon>
    </lineage>
</organism>
<dbReference type="AlphaFoldDB" id="S0FIF3"/>
<evidence type="ECO:0000259" key="3">
    <source>
        <dbReference type="PROSITE" id="PS51462"/>
    </source>
</evidence>
<dbReference type="eggNOG" id="COG1051">
    <property type="taxonomic scope" value="Bacteria"/>
</dbReference>
<comment type="cofactor">
    <cofactor evidence="1">
        <name>Mg(2+)</name>
        <dbReference type="ChEBI" id="CHEBI:18420"/>
    </cofactor>
</comment>
<dbReference type="PANTHER" id="PTHR43046:SF14">
    <property type="entry name" value="MUTT_NUDIX FAMILY PROTEIN"/>
    <property type="match status" value="1"/>
</dbReference>
<dbReference type="Pfam" id="PF00293">
    <property type="entry name" value="NUDIX"/>
    <property type="match status" value="1"/>
</dbReference>
<dbReference type="STRING" id="1195236.CTER_4455"/>